<feature type="region of interest" description="Disordered" evidence="1">
    <location>
        <begin position="1"/>
        <end position="42"/>
    </location>
</feature>
<dbReference type="Proteomes" id="UP001371456">
    <property type="component" value="Unassembled WGS sequence"/>
</dbReference>
<evidence type="ECO:0000313" key="3">
    <source>
        <dbReference type="Proteomes" id="UP001371456"/>
    </source>
</evidence>
<evidence type="ECO:0000313" key="2">
    <source>
        <dbReference type="EMBL" id="KAK6782079.1"/>
    </source>
</evidence>
<protein>
    <submittedName>
        <fullName evidence="2">Uncharacterized protein</fullName>
    </submittedName>
</protein>
<comment type="caution">
    <text evidence="2">The sequence shown here is derived from an EMBL/GenBank/DDBJ whole genome shotgun (WGS) entry which is preliminary data.</text>
</comment>
<organism evidence="2 3">
    <name type="scientific">Solanum bulbocastanum</name>
    <name type="common">Wild potato</name>
    <dbReference type="NCBI Taxonomy" id="147425"/>
    <lineage>
        <taxon>Eukaryota</taxon>
        <taxon>Viridiplantae</taxon>
        <taxon>Streptophyta</taxon>
        <taxon>Embryophyta</taxon>
        <taxon>Tracheophyta</taxon>
        <taxon>Spermatophyta</taxon>
        <taxon>Magnoliopsida</taxon>
        <taxon>eudicotyledons</taxon>
        <taxon>Gunneridae</taxon>
        <taxon>Pentapetalae</taxon>
        <taxon>asterids</taxon>
        <taxon>lamiids</taxon>
        <taxon>Solanales</taxon>
        <taxon>Solanaceae</taxon>
        <taxon>Solanoideae</taxon>
        <taxon>Solaneae</taxon>
        <taxon>Solanum</taxon>
    </lineage>
</organism>
<proteinExistence type="predicted"/>
<accession>A0AAN8Y7D8</accession>
<keyword evidence="3" id="KW-1185">Reference proteome</keyword>
<feature type="compositionally biased region" description="Polar residues" evidence="1">
    <location>
        <begin position="19"/>
        <end position="34"/>
    </location>
</feature>
<sequence length="61" mass="6854">MVRVAGNLHELPTDPPMNPNSTDPIRNYENSPLANRQLAPSKLTLQFRPPKIYKETSLAPI</sequence>
<evidence type="ECO:0000256" key="1">
    <source>
        <dbReference type="SAM" id="MobiDB-lite"/>
    </source>
</evidence>
<dbReference type="EMBL" id="JBANQN010000008">
    <property type="protein sequence ID" value="KAK6782079.1"/>
    <property type="molecule type" value="Genomic_DNA"/>
</dbReference>
<gene>
    <name evidence="2" type="ORF">RDI58_019875</name>
</gene>
<dbReference type="AlphaFoldDB" id="A0AAN8Y7D8"/>
<name>A0AAN8Y7D8_SOLBU</name>
<reference evidence="2 3" key="1">
    <citation type="submission" date="2024-02" db="EMBL/GenBank/DDBJ databases">
        <title>de novo genome assembly of Solanum bulbocastanum strain 11H21.</title>
        <authorList>
            <person name="Hosaka A.J."/>
        </authorList>
    </citation>
    <scope>NUCLEOTIDE SEQUENCE [LARGE SCALE GENOMIC DNA]</scope>
    <source>
        <tissue evidence="2">Young leaves</tissue>
    </source>
</reference>